<gene>
    <name evidence="4" type="ORF">GCM10009838_63020</name>
</gene>
<sequence length="84" mass="8872">MNPPLTYDELASLIKNLVGITVEPSELAHPNATFDAFGVDSLGLLGIAGELQNRYGTPIAQGAEMSRTPREFLDAVNESVKAGA</sequence>
<dbReference type="PROSITE" id="PS00012">
    <property type="entry name" value="PHOSPHOPANTETHEINE"/>
    <property type="match status" value="1"/>
</dbReference>
<dbReference type="RefSeq" id="WP_344660797.1">
    <property type="nucleotide sequence ID" value="NZ_BAAAQM010000045.1"/>
</dbReference>
<dbReference type="Pfam" id="PF00550">
    <property type="entry name" value="PP-binding"/>
    <property type="match status" value="1"/>
</dbReference>
<feature type="domain" description="Carrier" evidence="3">
    <location>
        <begin position="4"/>
        <end position="84"/>
    </location>
</feature>
<dbReference type="InterPro" id="IPR006162">
    <property type="entry name" value="Ppantetheine_attach_site"/>
</dbReference>
<dbReference type="Proteomes" id="UP001499854">
    <property type="component" value="Unassembled WGS sequence"/>
</dbReference>
<proteinExistence type="predicted"/>
<evidence type="ECO:0000313" key="5">
    <source>
        <dbReference type="Proteomes" id="UP001499854"/>
    </source>
</evidence>
<protein>
    <submittedName>
        <fullName evidence="4">Acyl carrier protein</fullName>
    </submittedName>
</protein>
<reference evidence="5" key="1">
    <citation type="journal article" date="2019" name="Int. J. Syst. Evol. Microbiol.">
        <title>The Global Catalogue of Microorganisms (GCM) 10K type strain sequencing project: providing services to taxonomists for standard genome sequencing and annotation.</title>
        <authorList>
            <consortium name="The Broad Institute Genomics Platform"/>
            <consortium name="The Broad Institute Genome Sequencing Center for Infectious Disease"/>
            <person name="Wu L."/>
            <person name="Ma J."/>
        </authorList>
    </citation>
    <scope>NUCLEOTIDE SEQUENCE [LARGE SCALE GENOMIC DNA]</scope>
    <source>
        <strain evidence="5">JCM 16013</strain>
    </source>
</reference>
<organism evidence="4 5">
    <name type="scientific">Catenulispora subtropica</name>
    <dbReference type="NCBI Taxonomy" id="450798"/>
    <lineage>
        <taxon>Bacteria</taxon>
        <taxon>Bacillati</taxon>
        <taxon>Actinomycetota</taxon>
        <taxon>Actinomycetes</taxon>
        <taxon>Catenulisporales</taxon>
        <taxon>Catenulisporaceae</taxon>
        <taxon>Catenulispora</taxon>
    </lineage>
</organism>
<evidence type="ECO:0000256" key="2">
    <source>
        <dbReference type="ARBA" id="ARBA00022553"/>
    </source>
</evidence>
<dbReference type="SUPFAM" id="SSF47336">
    <property type="entry name" value="ACP-like"/>
    <property type="match status" value="1"/>
</dbReference>
<evidence type="ECO:0000259" key="3">
    <source>
        <dbReference type="PROSITE" id="PS50075"/>
    </source>
</evidence>
<accession>A0ABP5E6W1</accession>
<evidence type="ECO:0000256" key="1">
    <source>
        <dbReference type="ARBA" id="ARBA00022450"/>
    </source>
</evidence>
<keyword evidence="2" id="KW-0597">Phosphoprotein</keyword>
<name>A0ABP5E6W1_9ACTN</name>
<dbReference type="PROSITE" id="PS50075">
    <property type="entry name" value="CARRIER"/>
    <property type="match status" value="1"/>
</dbReference>
<evidence type="ECO:0000313" key="4">
    <source>
        <dbReference type="EMBL" id="GAA1991074.1"/>
    </source>
</evidence>
<dbReference type="InterPro" id="IPR009081">
    <property type="entry name" value="PP-bd_ACP"/>
</dbReference>
<comment type="caution">
    <text evidence="4">The sequence shown here is derived from an EMBL/GenBank/DDBJ whole genome shotgun (WGS) entry which is preliminary data.</text>
</comment>
<keyword evidence="5" id="KW-1185">Reference proteome</keyword>
<dbReference type="Gene3D" id="1.10.1200.10">
    <property type="entry name" value="ACP-like"/>
    <property type="match status" value="1"/>
</dbReference>
<dbReference type="EMBL" id="BAAAQM010000045">
    <property type="protein sequence ID" value="GAA1991074.1"/>
    <property type="molecule type" value="Genomic_DNA"/>
</dbReference>
<keyword evidence="1" id="KW-0596">Phosphopantetheine</keyword>
<dbReference type="InterPro" id="IPR036736">
    <property type="entry name" value="ACP-like_sf"/>
</dbReference>